<dbReference type="SUPFAM" id="SSF47323">
    <property type="entry name" value="Anticodon-binding domain of a subclass of class I aminoacyl-tRNA synthetases"/>
    <property type="match status" value="1"/>
</dbReference>
<dbReference type="InterPro" id="IPR056411">
    <property type="entry name" value="CysS_C"/>
</dbReference>
<name>A0ABS3VR20_MICEH</name>
<keyword evidence="5 12" id="KW-0479">Metal-binding</keyword>
<evidence type="ECO:0000256" key="6">
    <source>
        <dbReference type="ARBA" id="ARBA00022741"/>
    </source>
</evidence>
<dbReference type="SUPFAM" id="SSF52374">
    <property type="entry name" value="Nucleotidylyl transferase"/>
    <property type="match status" value="1"/>
</dbReference>
<evidence type="ECO:0000256" key="5">
    <source>
        <dbReference type="ARBA" id="ARBA00022723"/>
    </source>
</evidence>
<comment type="cofactor">
    <cofactor evidence="12">
        <name>Zn(2+)</name>
        <dbReference type="ChEBI" id="CHEBI:29105"/>
    </cofactor>
    <text evidence="12">Binds 1 zinc ion per subunit.</text>
</comment>
<keyword evidence="7 12" id="KW-0862">Zinc</keyword>
<comment type="subcellular location">
    <subcellularLocation>
        <location evidence="12">Cytoplasm</location>
    </subcellularLocation>
</comment>
<evidence type="ECO:0000256" key="10">
    <source>
        <dbReference type="ARBA" id="ARBA00023146"/>
    </source>
</evidence>
<evidence type="ECO:0000256" key="1">
    <source>
        <dbReference type="ARBA" id="ARBA00005594"/>
    </source>
</evidence>
<comment type="subunit">
    <text evidence="2 12">Monomer.</text>
</comment>
<dbReference type="Proteomes" id="UP000823521">
    <property type="component" value="Unassembled WGS sequence"/>
</dbReference>
<comment type="caution">
    <text evidence="14">The sequence shown here is derived from an EMBL/GenBank/DDBJ whole genome shotgun (WGS) entry which is preliminary data.</text>
</comment>
<keyword evidence="9 12" id="KW-0648">Protein biosynthesis</keyword>
<evidence type="ECO:0000313" key="14">
    <source>
        <dbReference type="EMBL" id="MBO4206978.1"/>
    </source>
</evidence>
<keyword evidence="15" id="KW-1185">Reference proteome</keyword>
<evidence type="ECO:0000256" key="7">
    <source>
        <dbReference type="ARBA" id="ARBA00022833"/>
    </source>
</evidence>
<dbReference type="Pfam" id="PF09190">
    <property type="entry name" value="DALR_2"/>
    <property type="match status" value="1"/>
</dbReference>
<keyword evidence="3 12" id="KW-0963">Cytoplasm</keyword>
<dbReference type="Gene3D" id="1.20.120.1910">
    <property type="entry name" value="Cysteine-tRNA ligase, C-terminal anti-codon recognition domain"/>
    <property type="match status" value="1"/>
</dbReference>
<dbReference type="EMBL" id="WVUH01000095">
    <property type="protein sequence ID" value="MBO4206978.1"/>
    <property type="molecule type" value="Genomic_DNA"/>
</dbReference>
<evidence type="ECO:0000256" key="2">
    <source>
        <dbReference type="ARBA" id="ARBA00011245"/>
    </source>
</evidence>
<dbReference type="SMART" id="SM00840">
    <property type="entry name" value="DALR_2"/>
    <property type="match status" value="1"/>
</dbReference>
<dbReference type="InterPro" id="IPR014729">
    <property type="entry name" value="Rossmann-like_a/b/a_fold"/>
</dbReference>
<dbReference type="PANTHER" id="PTHR10890">
    <property type="entry name" value="CYSTEINYL-TRNA SYNTHETASE"/>
    <property type="match status" value="1"/>
</dbReference>
<evidence type="ECO:0000256" key="11">
    <source>
        <dbReference type="ARBA" id="ARBA00047398"/>
    </source>
</evidence>
<evidence type="ECO:0000256" key="9">
    <source>
        <dbReference type="ARBA" id="ARBA00022917"/>
    </source>
</evidence>
<reference evidence="14 15" key="1">
    <citation type="submission" date="2019-12" db="EMBL/GenBank/DDBJ databases">
        <title>Whole genome sequencing of endophytic Actinobacterium Micromonospora sp. MPMI6T.</title>
        <authorList>
            <person name="Evv R."/>
            <person name="Podile A.R."/>
        </authorList>
    </citation>
    <scope>NUCLEOTIDE SEQUENCE [LARGE SCALE GENOMIC DNA]</scope>
    <source>
        <strain evidence="14 15">MPMI6</strain>
    </source>
</reference>
<keyword evidence="6 12" id="KW-0547">Nucleotide-binding</keyword>
<feature type="binding site" evidence="12">
    <location>
        <position position="214"/>
    </location>
    <ligand>
        <name>Zn(2+)</name>
        <dbReference type="ChEBI" id="CHEBI:29105"/>
    </ligand>
</feature>
<dbReference type="RefSeq" id="WP_208813877.1">
    <property type="nucleotide sequence ID" value="NZ_WVUH01000095.1"/>
</dbReference>
<dbReference type="InterPro" id="IPR009080">
    <property type="entry name" value="tRNAsynth_Ia_anticodon-bd"/>
</dbReference>
<evidence type="ECO:0000256" key="4">
    <source>
        <dbReference type="ARBA" id="ARBA00022598"/>
    </source>
</evidence>
<dbReference type="InterPro" id="IPR032678">
    <property type="entry name" value="tRNA-synt_1_cat_dom"/>
</dbReference>
<comment type="catalytic activity">
    <reaction evidence="11 12">
        <text>tRNA(Cys) + L-cysteine + ATP = L-cysteinyl-tRNA(Cys) + AMP + diphosphate</text>
        <dbReference type="Rhea" id="RHEA:17773"/>
        <dbReference type="Rhea" id="RHEA-COMP:9661"/>
        <dbReference type="Rhea" id="RHEA-COMP:9679"/>
        <dbReference type="ChEBI" id="CHEBI:30616"/>
        <dbReference type="ChEBI" id="CHEBI:33019"/>
        <dbReference type="ChEBI" id="CHEBI:35235"/>
        <dbReference type="ChEBI" id="CHEBI:78442"/>
        <dbReference type="ChEBI" id="CHEBI:78517"/>
        <dbReference type="ChEBI" id="CHEBI:456215"/>
        <dbReference type="EC" id="6.1.1.16"/>
    </reaction>
</comment>
<feature type="binding site" evidence="12">
    <location>
        <position position="239"/>
    </location>
    <ligand>
        <name>Zn(2+)</name>
        <dbReference type="ChEBI" id="CHEBI:29105"/>
    </ligand>
</feature>
<dbReference type="CDD" id="cd00672">
    <property type="entry name" value="CysRS_core"/>
    <property type="match status" value="1"/>
</dbReference>
<feature type="short sequence motif" description="'KMSKS' region" evidence="12">
    <location>
        <begin position="270"/>
        <end position="274"/>
    </location>
</feature>
<dbReference type="InterPro" id="IPR024909">
    <property type="entry name" value="Cys-tRNA/MSH_ligase"/>
</dbReference>
<feature type="binding site" evidence="12">
    <location>
        <position position="29"/>
    </location>
    <ligand>
        <name>Zn(2+)</name>
        <dbReference type="ChEBI" id="CHEBI:29105"/>
    </ligand>
</feature>
<dbReference type="InterPro" id="IPR015803">
    <property type="entry name" value="Cys-tRNA-ligase"/>
</dbReference>
<dbReference type="Pfam" id="PF01406">
    <property type="entry name" value="tRNA-synt_1e"/>
    <property type="match status" value="1"/>
</dbReference>
<feature type="short sequence motif" description="'HIGH' region" evidence="12">
    <location>
        <begin position="31"/>
        <end position="41"/>
    </location>
</feature>
<feature type="binding site" evidence="12">
    <location>
        <position position="273"/>
    </location>
    <ligand>
        <name>ATP</name>
        <dbReference type="ChEBI" id="CHEBI:30616"/>
    </ligand>
</feature>
<evidence type="ECO:0000256" key="8">
    <source>
        <dbReference type="ARBA" id="ARBA00022840"/>
    </source>
</evidence>
<keyword evidence="8 12" id="KW-0067">ATP-binding</keyword>
<accession>A0ABS3VR20</accession>
<dbReference type="PRINTS" id="PR00983">
    <property type="entry name" value="TRNASYNTHCYS"/>
</dbReference>
<dbReference type="NCBIfam" id="TIGR00435">
    <property type="entry name" value="cysS"/>
    <property type="match status" value="1"/>
</dbReference>
<dbReference type="HAMAP" id="MF_00041">
    <property type="entry name" value="Cys_tRNA_synth"/>
    <property type="match status" value="1"/>
</dbReference>
<gene>
    <name evidence="12" type="primary">cysS</name>
    <name evidence="14" type="ORF">GSF22_13315</name>
</gene>
<evidence type="ECO:0000256" key="12">
    <source>
        <dbReference type="HAMAP-Rule" id="MF_00041"/>
    </source>
</evidence>
<feature type="domain" description="Cysteinyl-tRNA synthetase class Ia DALR" evidence="13">
    <location>
        <begin position="353"/>
        <end position="414"/>
    </location>
</feature>
<organism evidence="14 15">
    <name type="scientific">Micromonospora echinofusca</name>
    <dbReference type="NCBI Taxonomy" id="47858"/>
    <lineage>
        <taxon>Bacteria</taxon>
        <taxon>Bacillati</taxon>
        <taxon>Actinomycetota</taxon>
        <taxon>Actinomycetes</taxon>
        <taxon>Micromonosporales</taxon>
        <taxon>Micromonosporaceae</taxon>
        <taxon>Micromonospora</taxon>
    </lineage>
</organism>
<evidence type="ECO:0000313" key="15">
    <source>
        <dbReference type="Proteomes" id="UP000823521"/>
    </source>
</evidence>
<dbReference type="InterPro" id="IPR015273">
    <property type="entry name" value="Cys-tRNA-synt_Ia_DALR"/>
</dbReference>
<dbReference type="PANTHER" id="PTHR10890:SF30">
    <property type="entry name" value="CYSTEINE--TRNA LIGASE"/>
    <property type="match status" value="1"/>
</dbReference>
<comment type="similarity">
    <text evidence="1 12">Belongs to the class-I aminoacyl-tRNA synthetase family.</text>
</comment>
<sequence length="478" mass="52268">MSLRLYDTATRTVRDFVPQEAGKVGVYLCGLTLQAPPHIGHLRSGVNYDVLRRWLLHSGYEVRFIRNLTDIDDKILVKAMEQDRPFWSIAYANEQKLAAAYRALNVLPPTYEPRATGHIPEMHELIARLIAEGHAYPASDGSGDVYFDVASYPAYGALSGQRPEAMQPAGDAPDRGKRDPRDFALWKGVKPDEPADAYWPSPWGRGRPGWHIECSAMCWRYLGAEFDIHGGGLDLIFPHHENEIAQSHAAGLPFARYWVHHGLLSIAGAKMGKSAGNALDLDYVATLGVRPVELRYYYVAAHYRSVIDYSEESLREAAITYRRIEGFVQRAAERVGAGAPGDSPAAIAELPAAFTAAMDDDLNTSAALAVLHEAVRDGNTALTGTDDAAVRAALTRVRSMLALLGVDPLDAAWSGTGQDGELRGVVDALVALALEQRTQARGRKDWAAADAVRDQLKQAGVVVEDTPQGPRWTIGEQH</sequence>
<proteinExistence type="inferred from homology"/>
<evidence type="ECO:0000259" key="13">
    <source>
        <dbReference type="SMART" id="SM00840"/>
    </source>
</evidence>
<evidence type="ECO:0000256" key="3">
    <source>
        <dbReference type="ARBA" id="ARBA00022490"/>
    </source>
</evidence>
<dbReference type="Pfam" id="PF23493">
    <property type="entry name" value="CysS_C"/>
    <property type="match status" value="1"/>
</dbReference>
<keyword evidence="4 12" id="KW-0436">Ligase</keyword>
<protein>
    <recommendedName>
        <fullName evidence="12">Cysteine--tRNA ligase</fullName>
        <ecNumber evidence="12">6.1.1.16</ecNumber>
    </recommendedName>
    <alternativeName>
        <fullName evidence="12">Cysteinyl-tRNA synthetase</fullName>
        <shortName evidence="12">CysRS</shortName>
    </alternativeName>
</protein>
<dbReference type="Gene3D" id="3.40.50.620">
    <property type="entry name" value="HUPs"/>
    <property type="match status" value="1"/>
</dbReference>
<feature type="binding site" evidence="12">
    <location>
        <position position="243"/>
    </location>
    <ligand>
        <name>Zn(2+)</name>
        <dbReference type="ChEBI" id="CHEBI:29105"/>
    </ligand>
</feature>
<dbReference type="GO" id="GO:0004817">
    <property type="term" value="F:cysteine-tRNA ligase activity"/>
    <property type="evidence" value="ECO:0007669"/>
    <property type="project" value="UniProtKB-EC"/>
</dbReference>
<keyword evidence="10 12" id="KW-0030">Aminoacyl-tRNA synthetase</keyword>
<dbReference type="EC" id="6.1.1.16" evidence="12"/>